<name>A0A8I2ADK0_9GAMM</name>
<dbReference type="InterPro" id="IPR036937">
    <property type="entry name" value="Adhesion_dom_fimbrial_sf"/>
</dbReference>
<evidence type="ECO:0000256" key="1">
    <source>
        <dbReference type="SAM" id="SignalP"/>
    </source>
</evidence>
<gene>
    <name evidence="2" type="ORF">J7T18_07770</name>
</gene>
<feature type="chain" id="PRO_5041108410" description="Type 1 fimbria pilin" evidence="1">
    <location>
        <begin position="26"/>
        <end position="171"/>
    </location>
</feature>
<dbReference type="GO" id="GO:0007155">
    <property type="term" value="P:cell adhesion"/>
    <property type="evidence" value="ECO:0007669"/>
    <property type="project" value="InterPro"/>
</dbReference>
<dbReference type="InterPro" id="IPR008966">
    <property type="entry name" value="Adhesion_dom_sf"/>
</dbReference>
<keyword evidence="1" id="KW-0732">Signal</keyword>
<proteinExistence type="predicted"/>
<reference evidence="2" key="1">
    <citation type="submission" date="2021-03" db="EMBL/GenBank/DDBJ databases">
        <authorList>
            <person name="Stanton E."/>
        </authorList>
    </citation>
    <scope>NUCLEOTIDE SEQUENCE</scope>
    <source>
        <strain evidence="2">2020EL-00113</strain>
    </source>
</reference>
<dbReference type="AlphaFoldDB" id="A0A8I2ADK0"/>
<dbReference type="EMBL" id="JAGKLY010000002">
    <property type="protein sequence ID" value="MBQ0268198.1"/>
    <property type="molecule type" value="Genomic_DNA"/>
</dbReference>
<dbReference type="RefSeq" id="WP_166264022.1">
    <property type="nucleotide sequence ID" value="NZ_JAGKLY010000002.1"/>
</dbReference>
<sequence>MNYVPPLKALLPFVLLFGTVSISQAATQNMPIHISGSFSATTAICQMSSNTISSYRALSVGRNGNIGQEIAPHKIELNIDCNMNAKAQLSFNAPSTPYSSNLFQTSSNAFGVKLSWQGEPIFPNESVAITMTQNQKNYYVDAVLVRVAPNGIGDYGEHSFNIAGNLAVDYP</sequence>
<protein>
    <recommendedName>
        <fullName evidence="4">Type 1 fimbria pilin</fullName>
    </recommendedName>
</protein>
<evidence type="ECO:0000313" key="3">
    <source>
        <dbReference type="Proteomes" id="UP000674270"/>
    </source>
</evidence>
<dbReference type="GO" id="GO:0009289">
    <property type="term" value="C:pilus"/>
    <property type="evidence" value="ECO:0007669"/>
    <property type="project" value="InterPro"/>
</dbReference>
<feature type="signal peptide" evidence="1">
    <location>
        <begin position="1"/>
        <end position="25"/>
    </location>
</feature>
<evidence type="ECO:0000313" key="2">
    <source>
        <dbReference type="EMBL" id="MBQ0268198.1"/>
    </source>
</evidence>
<accession>A0A8I2ADK0</accession>
<organism evidence="2 3">
    <name type="scientific">Providencia huaxiensis</name>
    <dbReference type="NCBI Taxonomy" id="2027290"/>
    <lineage>
        <taxon>Bacteria</taxon>
        <taxon>Pseudomonadati</taxon>
        <taxon>Pseudomonadota</taxon>
        <taxon>Gammaproteobacteria</taxon>
        <taxon>Enterobacterales</taxon>
        <taxon>Morganellaceae</taxon>
        <taxon>Providencia</taxon>
    </lineage>
</organism>
<evidence type="ECO:0008006" key="4">
    <source>
        <dbReference type="Google" id="ProtNLM"/>
    </source>
</evidence>
<dbReference type="SUPFAM" id="SSF49401">
    <property type="entry name" value="Bacterial adhesins"/>
    <property type="match status" value="1"/>
</dbReference>
<comment type="caution">
    <text evidence="2">The sequence shown here is derived from an EMBL/GenBank/DDBJ whole genome shotgun (WGS) entry which is preliminary data.</text>
</comment>
<dbReference type="Gene3D" id="2.60.40.1090">
    <property type="entry name" value="Fimbrial-type adhesion domain"/>
    <property type="match status" value="1"/>
</dbReference>
<dbReference type="Proteomes" id="UP000674270">
    <property type="component" value="Unassembled WGS sequence"/>
</dbReference>